<dbReference type="SUPFAM" id="SSF63562">
    <property type="entry name" value="RPB6/omega subunit-like"/>
    <property type="match status" value="1"/>
</dbReference>
<organism evidence="7 8">
    <name type="scientific">Mucor flavus</name>
    <dbReference type="NCBI Taxonomy" id="439312"/>
    <lineage>
        <taxon>Eukaryota</taxon>
        <taxon>Fungi</taxon>
        <taxon>Fungi incertae sedis</taxon>
        <taxon>Mucoromycota</taxon>
        <taxon>Mucoromycotina</taxon>
        <taxon>Mucoromycetes</taxon>
        <taxon>Mucorales</taxon>
        <taxon>Mucorineae</taxon>
        <taxon>Mucoraceae</taxon>
        <taxon>Mucor</taxon>
    </lineage>
</organism>
<keyword evidence="2" id="KW-0240">DNA-directed RNA polymerase</keyword>
<protein>
    <recommendedName>
        <fullName evidence="9">RPB6 homolog</fullName>
    </recommendedName>
</protein>
<dbReference type="PROSITE" id="PS01111">
    <property type="entry name" value="RNA_POL_K_14KD"/>
    <property type="match status" value="1"/>
</dbReference>
<evidence type="ECO:0000256" key="2">
    <source>
        <dbReference type="ARBA" id="ARBA00022478"/>
    </source>
</evidence>
<feature type="compositionally biased region" description="Gly residues" evidence="6">
    <location>
        <begin position="43"/>
        <end position="52"/>
    </location>
</feature>
<evidence type="ECO:0000256" key="3">
    <source>
        <dbReference type="ARBA" id="ARBA00023163"/>
    </source>
</evidence>
<evidence type="ECO:0000313" key="8">
    <source>
        <dbReference type="Proteomes" id="UP001473302"/>
    </source>
</evidence>
<dbReference type="InterPro" id="IPR020708">
    <property type="entry name" value="DNA-dir_RNA_polK_14-18kDa_CS"/>
</dbReference>
<dbReference type="PANTHER" id="PTHR47227:SF5">
    <property type="entry name" value="DNA-DIRECTED RNA POLYMERASES I, II, AND III SUBUNIT RPABC2"/>
    <property type="match status" value="1"/>
</dbReference>
<dbReference type="EMBL" id="BAABUK010000027">
    <property type="protein sequence ID" value="GAA5815655.1"/>
    <property type="molecule type" value="Genomic_DNA"/>
</dbReference>
<evidence type="ECO:0000313" key="7">
    <source>
        <dbReference type="EMBL" id="GAA5815655.1"/>
    </source>
</evidence>
<feature type="region of interest" description="Disordered" evidence="6">
    <location>
        <begin position="42"/>
        <end position="68"/>
    </location>
</feature>
<feature type="region of interest" description="Disordered" evidence="6">
    <location>
        <begin position="1"/>
        <end position="29"/>
    </location>
</feature>
<dbReference type="Gene3D" id="3.90.940.10">
    <property type="match status" value="1"/>
</dbReference>
<dbReference type="PIRSF" id="PIRSF000778">
    <property type="entry name" value="RpoK/RPB6"/>
    <property type="match status" value="1"/>
</dbReference>
<keyword evidence="8" id="KW-1185">Reference proteome</keyword>
<evidence type="ECO:0008006" key="9">
    <source>
        <dbReference type="Google" id="ProtNLM"/>
    </source>
</evidence>
<dbReference type="NCBIfam" id="NF002208">
    <property type="entry name" value="PRK01099.1-3"/>
    <property type="match status" value="1"/>
</dbReference>
<name>A0ABP9Z959_9FUNG</name>
<keyword evidence="4" id="KW-0539">Nucleus</keyword>
<dbReference type="PIRSF" id="PIRSF500154">
    <property type="entry name" value="RPB6"/>
    <property type="match status" value="1"/>
</dbReference>
<dbReference type="InterPro" id="IPR028363">
    <property type="entry name" value="RPB6"/>
</dbReference>
<feature type="compositionally biased region" description="Acidic residues" evidence="6">
    <location>
        <begin position="1"/>
        <end position="10"/>
    </location>
</feature>
<dbReference type="PANTHER" id="PTHR47227">
    <property type="entry name" value="DNA-DIRECTED RNA POLYMERASE SUBUNIT K"/>
    <property type="match status" value="1"/>
</dbReference>
<dbReference type="SMART" id="SM01409">
    <property type="entry name" value="RNA_pol_Rpb6"/>
    <property type="match status" value="1"/>
</dbReference>
<comment type="similarity">
    <text evidence="5">Belongs to the archaeal Rpo6/eukaryotic RPB6 RNA polymerase subunit family.</text>
</comment>
<evidence type="ECO:0000256" key="6">
    <source>
        <dbReference type="SAM" id="MobiDB-lite"/>
    </source>
</evidence>
<proteinExistence type="inferred from homology"/>
<comment type="subcellular location">
    <subcellularLocation>
        <location evidence="1">Nucleus</location>
    </subcellularLocation>
</comment>
<evidence type="ECO:0000256" key="4">
    <source>
        <dbReference type="ARBA" id="ARBA00023242"/>
    </source>
</evidence>
<dbReference type="InterPro" id="IPR006110">
    <property type="entry name" value="Pol_omega/Rpo6/RPB6"/>
</dbReference>
<reference evidence="7 8" key="1">
    <citation type="submission" date="2024-04" db="EMBL/GenBank/DDBJ databases">
        <title>genome sequences of Mucor flavus KT1a and Helicostylum pulchrum KT1b strains isolated from the surface of a dry-aged beef.</title>
        <authorList>
            <person name="Toyotome T."/>
            <person name="Hosono M."/>
            <person name="Torimaru M."/>
            <person name="Fukuda K."/>
            <person name="Mikami N."/>
        </authorList>
    </citation>
    <scope>NUCLEOTIDE SEQUENCE [LARGE SCALE GENOMIC DNA]</scope>
    <source>
        <strain evidence="7 8">KT1a</strain>
    </source>
</reference>
<keyword evidence="3" id="KW-0804">Transcription</keyword>
<comment type="caution">
    <text evidence="7">The sequence shown here is derived from an EMBL/GenBank/DDBJ whole genome shotgun (WGS) entry which is preliminary data.</text>
</comment>
<dbReference type="InterPro" id="IPR006111">
    <property type="entry name" value="Rpo6/Rpb6"/>
</dbReference>
<evidence type="ECO:0000256" key="1">
    <source>
        <dbReference type="ARBA" id="ARBA00004123"/>
    </source>
</evidence>
<dbReference type="Pfam" id="PF01192">
    <property type="entry name" value="RNA_pol_Rpb6"/>
    <property type="match status" value="1"/>
</dbReference>
<dbReference type="InterPro" id="IPR036161">
    <property type="entry name" value="RPB6/omega-like_sf"/>
</dbReference>
<dbReference type="Proteomes" id="UP001473302">
    <property type="component" value="Unassembled WGS sequence"/>
</dbReference>
<evidence type="ECO:0000256" key="5">
    <source>
        <dbReference type="ARBA" id="ARBA00025773"/>
    </source>
</evidence>
<feature type="compositionally biased region" description="Acidic residues" evidence="6">
    <location>
        <begin position="18"/>
        <end position="29"/>
    </location>
</feature>
<sequence length="141" mass="15994">MDYEDDEPQEYNDYSDHYEEEVEEPIYDEQQGESVAILDDVMAGGGATGGGATAPAETNTAERTERITTPYMTKYEKARILGTRALQISLSAPVMIEIDGETDALAIANRELREKKIPLIVRRFMPDRTYEDWKVRDLIVD</sequence>
<accession>A0ABP9Z959</accession>
<gene>
    <name evidence="7" type="ORF">MFLAVUS_009168</name>
</gene>